<protein>
    <submittedName>
        <fullName evidence="1">Uncharacterized protein</fullName>
    </submittedName>
</protein>
<accession>Q030S5</accession>
<evidence type="ECO:0000313" key="2">
    <source>
        <dbReference type="Proteomes" id="UP000000240"/>
    </source>
</evidence>
<organism evidence="1 2">
    <name type="scientific">Lactococcus lactis subsp. cremoris (strain SK11)</name>
    <dbReference type="NCBI Taxonomy" id="272622"/>
    <lineage>
        <taxon>Bacteria</taxon>
        <taxon>Bacillati</taxon>
        <taxon>Bacillota</taxon>
        <taxon>Bacilli</taxon>
        <taxon>Lactobacillales</taxon>
        <taxon>Streptococcaceae</taxon>
        <taxon>Lactococcus</taxon>
        <taxon>Lactococcus cremoris subsp. cremoris</taxon>
    </lineage>
</organism>
<gene>
    <name evidence="1" type="ordered locus">LACR_0736</name>
</gene>
<dbReference type="KEGG" id="llc:LACR_0736"/>
<reference evidence="1 2" key="1">
    <citation type="journal article" date="2006" name="Proc. Natl. Acad. Sci. U.S.A.">
        <title>Comparative genomics of the lactic acid bacteria.</title>
        <authorList>
            <person name="Makarova K."/>
            <person name="Slesarev A."/>
            <person name="Wolf Y."/>
            <person name="Sorokin A."/>
            <person name="Mirkin B."/>
            <person name="Koonin E."/>
            <person name="Pavlov A."/>
            <person name="Pavlova N."/>
            <person name="Karamychev V."/>
            <person name="Polouchine N."/>
            <person name="Shakhova V."/>
            <person name="Grigoriev I."/>
            <person name="Lou Y."/>
            <person name="Rohksar D."/>
            <person name="Lucas S."/>
            <person name="Huang K."/>
            <person name="Goodstein D.M."/>
            <person name="Hawkins T."/>
            <person name="Plengvidhya V."/>
            <person name="Welker D."/>
            <person name="Hughes J."/>
            <person name="Goh Y."/>
            <person name="Benson A."/>
            <person name="Baldwin K."/>
            <person name="Lee J.H."/>
            <person name="Diaz-Muniz I."/>
            <person name="Dosti B."/>
            <person name="Smeianov V."/>
            <person name="Wechter W."/>
            <person name="Barabote R."/>
            <person name="Lorca G."/>
            <person name="Altermann E."/>
            <person name="Barrangou R."/>
            <person name="Ganesan B."/>
            <person name="Xie Y."/>
            <person name="Rawsthorne H."/>
            <person name="Tamir D."/>
            <person name="Parker C."/>
            <person name="Breidt F."/>
            <person name="Broadbent J."/>
            <person name="Hutkins R."/>
            <person name="O'Sullivan D."/>
            <person name="Steele J."/>
            <person name="Unlu G."/>
            <person name="Saier M."/>
            <person name="Klaenhammer T."/>
            <person name="Richardson P."/>
            <person name="Kozyavkin S."/>
            <person name="Weimer B."/>
            <person name="Mills D."/>
        </authorList>
    </citation>
    <scope>NUCLEOTIDE SEQUENCE [LARGE SCALE GENOMIC DNA]</scope>
    <source>
        <strain evidence="1 2">SK11</strain>
    </source>
</reference>
<sequence length="47" mass="5294">MNILCLESELIGGLKKALIVFLKKLINNLMGNKKFNSLLIKTDLFNS</sequence>
<dbReference type="AlphaFoldDB" id="Q030S5"/>
<dbReference type="EMBL" id="CP000425">
    <property type="protein sequence ID" value="ABJ72297.1"/>
    <property type="molecule type" value="Genomic_DNA"/>
</dbReference>
<evidence type="ECO:0000313" key="1">
    <source>
        <dbReference type="EMBL" id="ABJ72297.1"/>
    </source>
</evidence>
<dbReference type="HOGENOM" id="CLU_3253250_0_0_9"/>
<proteinExistence type="predicted"/>
<dbReference type="Proteomes" id="UP000000240">
    <property type="component" value="Chromosome"/>
</dbReference>
<name>Q030S5_LACLS</name>